<dbReference type="AlphaFoldDB" id="A0A3A1YBB5"/>
<dbReference type="InterPro" id="IPR036614">
    <property type="entry name" value="RusA-like_sf"/>
</dbReference>
<gene>
    <name evidence="1" type="ORF">CKF54_00400</name>
</gene>
<sequence length="147" mass="17122">MPKIPNQLSLTLDYPVSANVMYQYFVSKGTGRKGYKAGMSQRYLSPKYKEFKNKNIFVIKQTINEQEWQTSEDDEFALHIELVQKDKRKRDIDNYSKTLLDLLTNAGAYPDDSQIQELYVKKKTQPTAHAAYCKVTLTKITEEQKEE</sequence>
<dbReference type="EMBL" id="NRHC01000002">
    <property type="protein sequence ID" value="RIY34490.1"/>
    <property type="molecule type" value="Genomic_DNA"/>
</dbReference>
<dbReference type="SUPFAM" id="SSF103084">
    <property type="entry name" value="Holliday junction resolvase RusA"/>
    <property type="match status" value="1"/>
</dbReference>
<keyword evidence="2" id="KW-1185">Reference proteome</keyword>
<accession>A0A3A1YBB5</accession>
<evidence type="ECO:0000313" key="1">
    <source>
        <dbReference type="EMBL" id="RIY34490.1"/>
    </source>
</evidence>
<dbReference type="GO" id="GO:0000287">
    <property type="term" value="F:magnesium ion binding"/>
    <property type="evidence" value="ECO:0007669"/>
    <property type="project" value="InterPro"/>
</dbReference>
<dbReference type="Gene3D" id="3.30.1330.70">
    <property type="entry name" value="Holliday junction resolvase RusA"/>
    <property type="match status" value="1"/>
</dbReference>
<evidence type="ECO:0000313" key="2">
    <source>
        <dbReference type="Proteomes" id="UP000265691"/>
    </source>
</evidence>
<dbReference type="RefSeq" id="WP_119524243.1">
    <property type="nucleotide sequence ID" value="NZ_NRHC01000002.1"/>
</dbReference>
<dbReference type="Proteomes" id="UP000265691">
    <property type="component" value="Unassembled WGS sequence"/>
</dbReference>
<dbReference type="OrthoDB" id="73971at2"/>
<reference evidence="1 2" key="1">
    <citation type="submission" date="2017-08" db="EMBL/GenBank/DDBJ databases">
        <title>Reclassification of Bisgaard taxon 37 and 44.</title>
        <authorList>
            <person name="Christensen H."/>
        </authorList>
    </citation>
    <scope>NUCLEOTIDE SEQUENCE [LARGE SCALE GENOMIC DNA]</scope>
    <source>
        <strain evidence="1 2">B96_3</strain>
    </source>
</reference>
<comment type="caution">
    <text evidence="1">The sequence shown here is derived from an EMBL/GenBank/DDBJ whole genome shotgun (WGS) entry which is preliminary data.</text>
</comment>
<dbReference type="Pfam" id="PF05866">
    <property type="entry name" value="RusA"/>
    <property type="match status" value="1"/>
</dbReference>
<dbReference type="InterPro" id="IPR008822">
    <property type="entry name" value="Endonuclease_RusA-like"/>
</dbReference>
<dbReference type="GO" id="GO:0006310">
    <property type="term" value="P:DNA recombination"/>
    <property type="evidence" value="ECO:0007669"/>
    <property type="project" value="InterPro"/>
</dbReference>
<proteinExistence type="predicted"/>
<organism evidence="1 2">
    <name type="scientific">Psittacicella hinzii</name>
    <dbReference type="NCBI Taxonomy" id="2028575"/>
    <lineage>
        <taxon>Bacteria</taxon>
        <taxon>Pseudomonadati</taxon>
        <taxon>Pseudomonadota</taxon>
        <taxon>Gammaproteobacteria</taxon>
        <taxon>Pasteurellales</taxon>
        <taxon>Psittacicellaceae</taxon>
        <taxon>Psittacicella</taxon>
    </lineage>
</organism>
<protein>
    <submittedName>
        <fullName evidence="1">Uncharacterized protein</fullName>
    </submittedName>
</protein>
<name>A0A3A1YBB5_9GAMM</name>
<dbReference type="GO" id="GO:0006281">
    <property type="term" value="P:DNA repair"/>
    <property type="evidence" value="ECO:0007669"/>
    <property type="project" value="InterPro"/>
</dbReference>